<organism evidence="2 3">
    <name type="scientific">Alteromonas portus</name>
    <dbReference type="NCBI Taxonomy" id="2565549"/>
    <lineage>
        <taxon>Bacteria</taxon>
        <taxon>Pseudomonadati</taxon>
        <taxon>Pseudomonadota</taxon>
        <taxon>Gammaproteobacteria</taxon>
        <taxon>Alteromonadales</taxon>
        <taxon>Alteromonadaceae</taxon>
        <taxon>Alteromonas/Salinimonas group</taxon>
        <taxon>Alteromonas</taxon>
    </lineage>
</organism>
<keyword evidence="3" id="KW-1185">Reference proteome</keyword>
<dbReference type="SUPFAM" id="SSF53474">
    <property type="entry name" value="alpha/beta-Hydrolases"/>
    <property type="match status" value="1"/>
</dbReference>
<dbReference type="GO" id="GO:0047372">
    <property type="term" value="F:monoacylglycerol lipase activity"/>
    <property type="evidence" value="ECO:0007669"/>
    <property type="project" value="TreeGrafter"/>
</dbReference>
<dbReference type="PANTHER" id="PTHR43798:SF33">
    <property type="entry name" value="HYDROLASE, PUTATIVE (AFU_ORTHOLOGUE AFUA_2G14860)-RELATED"/>
    <property type="match status" value="1"/>
</dbReference>
<accession>A0A4U0ZF34</accession>
<sequence>MSVQHPVLFFPGTLCDERVFLPLWRTLHIAQRRYVPLQWAASLEEMLALSEDRILDDEKVHLVGYSMGGFIAALVAQRNPANIASVTLIGYNPEGLSKEEIAKRKQLTTMLKQGHFKPDNDAYLSRFIHPSRLNDEDMAGVVKSMAQDLGKTTLLNHTLATTPRESTVKALAKINAPVTFITAQQDAIAPAEAIQQLKSVLPKAGFHTVSDAGHMLVLEQTDAVASIIAKQISV</sequence>
<gene>
    <name evidence="2" type="ORF">E5672_15700</name>
</gene>
<dbReference type="Gene3D" id="3.40.50.1820">
    <property type="entry name" value="alpha/beta hydrolase"/>
    <property type="match status" value="1"/>
</dbReference>
<dbReference type="RefSeq" id="WP_136783068.1">
    <property type="nucleotide sequence ID" value="NZ_SWCO01000009.1"/>
</dbReference>
<dbReference type="Pfam" id="PF00561">
    <property type="entry name" value="Abhydrolase_1"/>
    <property type="match status" value="1"/>
</dbReference>
<reference evidence="2 3" key="1">
    <citation type="submission" date="2019-04" db="EMBL/GenBank/DDBJ databases">
        <title>Alteromonas portus sp. nov., an alginate lyase-excreting marine bacterium.</title>
        <authorList>
            <person name="Huang H."/>
            <person name="Mo K."/>
            <person name="Bao S."/>
        </authorList>
    </citation>
    <scope>NUCLEOTIDE SEQUENCE [LARGE SCALE GENOMIC DNA]</scope>
    <source>
        <strain evidence="2 3">HB161718</strain>
    </source>
</reference>
<dbReference type="PANTHER" id="PTHR43798">
    <property type="entry name" value="MONOACYLGLYCEROL LIPASE"/>
    <property type="match status" value="1"/>
</dbReference>
<evidence type="ECO:0000313" key="2">
    <source>
        <dbReference type="EMBL" id="TKB01943.1"/>
    </source>
</evidence>
<keyword evidence="2" id="KW-0378">Hydrolase</keyword>
<evidence type="ECO:0000259" key="1">
    <source>
        <dbReference type="Pfam" id="PF00561"/>
    </source>
</evidence>
<evidence type="ECO:0000313" key="3">
    <source>
        <dbReference type="Proteomes" id="UP000305471"/>
    </source>
</evidence>
<feature type="domain" description="AB hydrolase-1" evidence="1">
    <location>
        <begin position="53"/>
        <end position="219"/>
    </location>
</feature>
<dbReference type="Proteomes" id="UP000305471">
    <property type="component" value="Unassembled WGS sequence"/>
</dbReference>
<dbReference type="InterPro" id="IPR000073">
    <property type="entry name" value="AB_hydrolase_1"/>
</dbReference>
<dbReference type="GO" id="GO:0046464">
    <property type="term" value="P:acylglycerol catabolic process"/>
    <property type="evidence" value="ECO:0007669"/>
    <property type="project" value="TreeGrafter"/>
</dbReference>
<dbReference type="AlphaFoldDB" id="A0A4U0ZF34"/>
<dbReference type="InterPro" id="IPR029058">
    <property type="entry name" value="AB_hydrolase_fold"/>
</dbReference>
<dbReference type="OrthoDB" id="2086224at2"/>
<proteinExistence type="predicted"/>
<protein>
    <submittedName>
        <fullName evidence="2">Alpha/beta hydrolase</fullName>
    </submittedName>
</protein>
<dbReference type="InterPro" id="IPR050266">
    <property type="entry name" value="AB_hydrolase_sf"/>
</dbReference>
<dbReference type="GO" id="GO:0016020">
    <property type="term" value="C:membrane"/>
    <property type="evidence" value="ECO:0007669"/>
    <property type="project" value="TreeGrafter"/>
</dbReference>
<name>A0A4U0ZF34_9ALTE</name>
<comment type="caution">
    <text evidence="2">The sequence shown here is derived from an EMBL/GenBank/DDBJ whole genome shotgun (WGS) entry which is preliminary data.</text>
</comment>
<dbReference type="EMBL" id="SWCO01000009">
    <property type="protein sequence ID" value="TKB01943.1"/>
    <property type="molecule type" value="Genomic_DNA"/>
</dbReference>